<dbReference type="AlphaFoldDB" id="A0A8D8ADR5"/>
<sequence length="112" mass="12862">MLMLLGVKLLTKHHKLVECTFEVLSVVALDEARLSASGYESTKCRQECSSCKISYHFNVHRFCSQTDENSNIADRELVSQLRMAILVRSTEIDSGTQERQGWCYTFFRQVAH</sequence>
<organism evidence="1">
    <name type="scientific">Culex pipiens</name>
    <name type="common">House mosquito</name>
    <dbReference type="NCBI Taxonomy" id="7175"/>
    <lineage>
        <taxon>Eukaryota</taxon>
        <taxon>Metazoa</taxon>
        <taxon>Ecdysozoa</taxon>
        <taxon>Arthropoda</taxon>
        <taxon>Hexapoda</taxon>
        <taxon>Insecta</taxon>
        <taxon>Pterygota</taxon>
        <taxon>Neoptera</taxon>
        <taxon>Endopterygota</taxon>
        <taxon>Diptera</taxon>
        <taxon>Nematocera</taxon>
        <taxon>Culicoidea</taxon>
        <taxon>Culicidae</taxon>
        <taxon>Culicinae</taxon>
        <taxon>Culicini</taxon>
        <taxon>Culex</taxon>
        <taxon>Culex</taxon>
    </lineage>
</organism>
<accession>A0A8D8ADR5</accession>
<dbReference type="EMBL" id="HBUE01027911">
    <property type="protein sequence ID" value="CAG6455172.1"/>
    <property type="molecule type" value="Transcribed_RNA"/>
</dbReference>
<dbReference type="EMBL" id="HBUE01027908">
    <property type="protein sequence ID" value="CAG6455168.1"/>
    <property type="molecule type" value="Transcribed_RNA"/>
</dbReference>
<evidence type="ECO:0000313" key="1">
    <source>
        <dbReference type="EMBL" id="CAG6455168.1"/>
    </source>
</evidence>
<name>A0A8D8ADR5_CULPI</name>
<protein>
    <submittedName>
        <fullName evidence="1">(northern house mosquito) hypothetical protein</fullName>
    </submittedName>
</protein>
<reference evidence="1" key="1">
    <citation type="submission" date="2021-05" db="EMBL/GenBank/DDBJ databases">
        <authorList>
            <person name="Alioto T."/>
            <person name="Alioto T."/>
            <person name="Gomez Garrido J."/>
        </authorList>
    </citation>
    <scope>NUCLEOTIDE SEQUENCE</scope>
</reference>
<proteinExistence type="predicted"/>